<evidence type="ECO:0000259" key="1">
    <source>
        <dbReference type="PROSITE" id="PS51704"/>
    </source>
</evidence>
<dbReference type="AlphaFoldDB" id="A0A1M7Z7K9"/>
<dbReference type="Proteomes" id="UP000184609">
    <property type="component" value="Unassembled WGS sequence"/>
</dbReference>
<evidence type="ECO:0000313" key="3">
    <source>
        <dbReference type="Proteomes" id="UP000184609"/>
    </source>
</evidence>
<dbReference type="InterPro" id="IPR017946">
    <property type="entry name" value="PLC-like_Pdiesterase_TIM-brl"/>
</dbReference>
<dbReference type="GO" id="GO:0006629">
    <property type="term" value="P:lipid metabolic process"/>
    <property type="evidence" value="ECO:0007669"/>
    <property type="project" value="InterPro"/>
</dbReference>
<dbReference type="PROSITE" id="PS51704">
    <property type="entry name" value="GP_PDE"/>
    <property type="match status" value="1"/>
</dbReference>
<dbReference type="SUPFAM" id="SSF51695">
    <property type="entry name" value="PLC-like phosphodiesterases"/>
    <property type="match status" value="1"/>
</dbReference>
<feature type="domain" description="GP-PDE" evidence="1">
    <location>
        <begin position="4"/>
        <end position="240"/>
    </location>
</feature>
<accession>A0A1M7Z7K9</accession>
<proteinExistence type="predicted"/>
<dbReference type="InterPro" id="IPR030395">
    <property type="entry name" value="GP_PDE_dom"/>
</dbReference>
<protein>
    <submittedName>
        <fullName evidence="2">Glycerophosphoryl diester phosphodiesterase</fullName>
    </submittedName>
</protein>
<gene>
    <name evidence="2" type="ORF">SAMN04488108_1060</name>
</gene>
<dbReference type="Pfam" id="PF03009">
    <property type="entry name" value="GDPD"/>
    <property type="match status" value="1"/>
</dbReference>
<keyword evidence="3" id="KW-1185">Reference proteome</keyword>
<dbReference type="GO" id="GO:0008081">
    <property type="term" value="F:phosphoric diester hydrolase activity"/>
    <property type="evidence" value="ECO:0007669"/>
    <property type="project" value="InterPro"/>
</dbReference>
<dbReference type="PANTHER" id="PTHR46211">
    <property type="entry name" value="GLYCEROPHOSPHORYL DIESTER PHOSPHODIESTERASE"/>
    <property type="match status" value="1"/>
</dbReference>
<dbReference type="STRING" id="1073327.SAMN04488108_1060"/>
<sequence>MPEKGLCAHRGGMDNRPENTIHAFEYSIQKGVQMIEFDVQFTKDGALVIMHDGTVDRTTNGSGKVEELTFSQIRALDAGAWFGSEYAEAKVPTLEETLQMMPKNIWINCHLKGGAELGIAVSKEIFKQNREHQVLLTAEEEAINAARNYNPKILVSNVEGSYRNDPIPYAEATVNLKANGLQFRIPEEGKIPQKAIQVLKENGIIINYFYAKTPAELGPLWDQGIDFVLVNELESFSEEAKKMGITPVIPIY</sequence>
<dbReference type="Gene3D" id="3.20.20.190">
    <property type="entry name" value="Phosphatidylinositol (PI) phosphodiesterase"/>
    <property type="match status" value="1"/>
</dbReference>
<dbReference type="CDD" id="cd08566">
    <property type="entry name" value="GDPD_AtGDE_like"/>
    <property type="match status" value="1"/>
</dbReference>
<evidence type="ECO:0000313" key="2">
    <source>
        <dbReference type="EMBL" id="SHO60834.1"/>
    </source>
</evidence>
<organism evidence="2 3">
    <name type="scientific">Algoriphagus zhangzhouensis</name>
    <dbReference type="NCBI Taxonomy" id="1073327"/>
    <lineage>
        <taxon>Bacteria</taxon>
        <taxon>Pseudomonadati</taxon>
        <taxon>Bacteroidota</taxon>
        <taxon>Cytophagia</taxon>
        <taxon>Cytophagales</taxon>
        <taxon>Cyclobacteriaceae</taxon>
        <taxon>Algoriphagus</taxon>
    </lineage>
</organism>
<dbReference type="EMBL" id="FRXN01000001">
    <property type="protein sequence ID" value="SHO60834.1"/>
    <property type="molecule type" value="Genomic_DNA"/>
</dbReference>
<reference evidence="3" key="1">
    <citation type="submission" date="2016-12" db="EMBL/GenBank/DDBJ databases">
        <authorList>
            <person name="Varghese N."/>
            <person name="Submissions S."/>
        </authorList>
    </citation>
    <scope>NUCLEOTIDE SEQUENCE [LARGE SCALE GENOMIC DNA]</scope>
    <source>
        <strain evidence="3">DSM 25035</strain>
    </source>
</reference>
<name>A0A1M7Z7K9_9BACT</name>
<dbReference type="PANTHER" id="PTHR46211:SF14">
    <property type="entry name" value="GLYCEROPHOSPHODIESTER PHOSPHODIESTERASE"/>
    <property type="match status" value="1"/>
</dbReference>